<comment type="pathway">
    <text evidence="2">Organic acid metabolism; glycolate biosynthesis; glycolate from 2-phosphoglycolate: step 1/1.</text>
</comment>
<dbReference type="Gene3D" id="1.10.150.240">
    <property type="entry name" value="Putative phosphatase, domain 2"/>
    <property type="match status" value="1"/>
</dbReference>
<comment type="similarity">
    <text evidence="3">Belongs to the HAD-like hydrolase superfamily. CbbY/CbbZ/Gph/YieH family.</text>
</comment>
<dbReference type="Gene3D" id="3.40.50.1000">
    <property type="entry name" value="HAD superfamily/HAD-like"/>
    <property type="match status" value="1"/>
</dbReference>
<evidence type="ECO:0000256" key="2">
    <source>
        <dbReference type="ARBA" id="ARBA00004818"/>
    </source>
</evidence>
<sequence>MLTTKHIILWDIDGTLIHSSGSGVRAIFRTINELYNLEMHPKELDYRGRTDLMIAKQILNRCGVPWTPENLSIYRNHYLKVLREELTSQDTGKLCPGILDILQTISTISTVKMGLLTGNFRKAAQIKLSYYRVWTYFSFGLFGDLHESRNYLASMAAELVMTMFGQVIDKRNFWVVGDTPHDVLCAKFAGFTSIAVATGGFSKGELDQYKPDYSFEDLACVKDFFSLFAD</sequence>
<dbReference type="EMBL" id="OX458932">
    <property type="protein sequence ID" value="CAI9085239.1"/>
    <property type="molecule type" value="Genomic_DNA"/>
</dbReference>
<evidence type="ECO:0000256" key="3">
    <source>
        <dbReference type="ARBA" id="ARBA00006171"/>
    </source>
</evidence>
<gene>
    <name evidence="5" type="ORF">MFUM_0861</name>
</gene>
<dbReference type="Pfam" id="PF13419">
    <property type="entry name" value="HAD_2"/>
    <property type="match status" value="1"/>
</dbReference>
<dbReference type="SFLD" id="SFLDS00003">
    <property type="entry name" value="Haloacid_Dehalogenase"/>
    <property type="match status" value="1"/>
</dbReference>
<proteinExistence type="inferred from homology"/>
<keyword evidence="5" id="KW-0378">Hydrolase</keyword>
<name>A0ABM9IC49_9BACT</name>
<dbReference type="PANTHER" id="PTHR43434:SF1">
    <property type="entry name" value="PHOSPHOGLYCOLATE PHOSPHATASE"/>
    <property type="match status" value="1"/>
</dbReference>
<dbReference type="GO" id="GO:0016787">
    <property type="term" value="F:hydrolase activity"/>
    <property type="evidence" value="ECO:0007669"/>
    <property type="project" value="UniProtKB-KW"/>
</dbReference>
<dbReference type="SUPFAM" id="SSF56784">
    <property type="entry name" value="HAD-like"/>
    <property type="match status" value="1"/>
</dbReference>
<evidence type="ECO:0000256" key="1">
    <source>
        <dbReference type="ARBA" id="ARBA00000830"/>
    </source>
</evidence>
<protein>
    <recommendedName>
        <fullName evidence="4">phosphoglycolate phosphatase</fullName>
        <ecNumber evidence="4">3.1.3.18</ecNumber>
    </recommendedName>
</protein>
<reference evidence="5" key="1">
    <citation type="submission" date="2023-03" db="EMBL/GenBank/DDBJ databases">
        <authorList>
            <person name="Cremers G."/>
            <person name="Picone N."/>
        </authorList>
    </citation>
    <scope>NUCLEOTIDE SEQUENCE</scope>
    <source>
        <strain evidence="5">Sample_alias</strain>
    </source>
</reference>
<dbReference type="InterPro" id="IPR050155">
    <property type="entry name" value="HAD-like_hydrolase_sf"/>
</dbReference>
<dbReference type="InterPro" id="IPR036412">
    <property type="entry name" value="HAD-like_sf"/>
</dbReference>
<dbReference type="EC" id="3.1.3.18" evidence="4"/>
<organism evidence="5 6">
    <name type="scientific">Candidatus Methylacidiphilum fumarolicum</name>
    <dbReference type="NCBI Taxonomy" id="591154"/>
    <lineage>
        <taxon>Bacteria</taxon>
        <taxon>Pseudomonadati</taxon>
        <taxon>Verrucomicrobiota</taxon>
        <taxon>Methylacidiphilae</taxon>
        <taxon>Methylacidiphilales</taxon>
        <taxon>Methylacidiphilaceae</taxon>
        <taxon>Methylacidiphilum (ex Ratnadevi et al. 2023)</taxon>
    </lineage>
</organism>
<dbReference type="InterPro" id="IPR023198">
    <property type="entry name" value="PGP-like_dom2"/>
</dbReference>
<dbReference type="PANTHER" id="PTHR43434">
    <property type="entry name" value="PHOSPHOGLYCOLATE PHOSPHATASE"/>
    <property type="match status" value="1"/>
</dbReference>
<dbReference type="Proteomes" id="UP001161497">
    <property type="component" value="Chromosome"/>
</dbReference>
<evidence type="ECO:0000313" key="6">
    <source>
        <dbReference type="Proteomes" id="UP001161497"/>
    </source>
</evidence>
<evidence type="ECO:0000313" key="5">
    <source>
        <dbReference type="EMBL" id="CAI9085239.1"/>
    </source>
</evidence>
<keyword evidence="6" id="KW-1185">Reference proteome</keyword>
<dbReference type="InterPro" id="IPR023214">
    <property type="entry name" value="HAD_sf"/>
</dbReference>
<dbReference type="RefSeq" id="WP_009060684.1">
    <property type="nucleotide sequence ID" value="NZ_JAHXRZ010000010.1"/>
</dbReference>
<dbReference type="InterPro" id="IPR041492">
    <property type="entry name" value="HAD_2"/>
</dbReference>
<comment type="catalytic activity">
    <reaction evidence="1">
        <text>2-phosphoglycolate + H2O = glycolate + phosphate</text>
        <dbReference type="Rhea" id="RHEA:14369"/>
        <dbReference type="ChEBI" id="CHEBI:15377"/>
        <dbReference type="ChEBI" id="CHEBI:29805"/>
        <dbReference type="ChEBI" id="CHEBI:43474"/>
        <dbReference type="ChEBI" id="CHEBI:58033"/>
        <dbReference type="EC" id="3.1.3.18"/>
    </reaction>
</comment>
<accession>A0ABM9IC49</accession>
<dbReference type="SFLD" id="SFLDG01129">
    <property type="entry name" value="C1.5:_HAD__Beta-PGM__Phosphata"/>
    <property type="match status" value="1"/>
</dbReference>
<evidence type="ECO:0000256" key="4">
    <source>
        <dbReference type="ARBA" id="ARBA00013078"/>
    </source>
</evidence>